<reference evidence="1 2" key="1">
    <citation type="submission" date="2010-11" db="EMBL/GenBank/DDBJ databases">
        <title>The Genome Sequence of Pseudoalteromonas phage pYD6-A.</title>
        <authorList>
            <consortium name="The Broad Institute Genome Sequencing Platform"/>
            <person name="Henn M.R."/>
            <person name="Wolf A."/>
            <person name="Jost G."/>
            <person name="Levin J."/>
            <person name="Malboeuf C."/>
            <person name="Casali M."/>
            <person name="Russ C."/>
            <person name="Lennon N."/>
            <person name="Chapman S.B."/>
            <person name="Erlich R."/>
            <person name="Young S.K."/>
            <person name="Yandava C."/>
            <person name="Zeng Q."/>
            <person name="Alvarado L."/>
            <person name="Anderson S."/>
            <person name="Berlin A."/>
            <person name="Chen Z."/>
            <person name="Freedman E."/>
            <person name="Gellesch M."/>
            <person name="Goldberg J."/>
            <person name="Green L."/>
            <person name="Griggs A."/>
            <person name="Gujja S."/>
            <person name="Heilman E.R."/>
            <person name="Heiman D."/>
            <person name="Hollinger A."/>
            <person name="Howarth C."/>
            <person name="Larson L."/>
            <person name="Mehta T."/>
            <person name="Pearson M."/>
            <person name="Roberts A."/>
            <person name="Ryan E."/>
            <person name="Saif S."/>
            <person name="Shea T."/>
            <person name="Shenoy N."/>
            <person name="Sisk P."/>
            <person name="Stolte C."/>
            <person name="Sykes S."/>
            <person name="White J."/>
            <person name="Haas B."/>
            <person name="Nusbaum C."/>
            <person name="Birren B."/>
        </authorList>
    </citation>
    <scope>NUCLEOTIDE SEQUENCE [LARGE SCALE GENOMIC DNA]</scope>
    <source>
        <strain evidence="2">pYD6-A</strain>
    </source>
</reference>
<proteinExistence type="predicted"/>
<accession>M4T3X0</accession>
<dbReference type="OrthoDB" id="35688at10239"/>
<sequence length="107" mass="11988">MKTVLNIDGPLGLFFGQVWLENMAKPSGFLDRARGVKALKAALESDYSNVETRVAFCALVEHAEDKQERDDLIALMGISKGTFYSWKRDANQLIDGTLKVRTVVIRK</sequence>
<keyword evidence="2" id="KW-1185">Reference proteome</keyword>
<organism evidence="1 2">
    <name type="scientific">Pseudoalteromonas phage pYD6-A</name>
    <dbReference type="NCBI Taxonomy" id="754052"/>
    <lineage>
        <taxon>Viruses</taxon>
        <taxon>Duplodnaviria</taxon>
        <taxon>Heunggongvirae</taxon>
        <taxon>Uroviricota</taxon>
        <taxon>Caudoviricetes</taxon>
        <taxon>Schitoviridae</taxon>
        <taxon>Fuhrmanvirinae</taxon>
        <taxon>Matsuvirus</taxon>
        <taxon>Matsuvirus pYD6A</taxon>
    </lineage>
</organism>
<protein>
    <submittedName>
        <fullName evidence="1">Uncharacterized protein</fullName>
    </submittedName>
</protein>
<evidence type="ECO:0000313" key="2">
    <source>
        <dbReference type="Proteomes" id="UP000204048"/>
    </source>
</evidence>
<dbReference type="KEGG" id="vg:15010780"/>
<gene>
    <name evidence="1" type="ORF">PYDG_00037</name>
</gene>
<dbReference type="RefSeq" id="YP_007674247.1">
    <property type="nucleotide sequence ID" value="NC_020849.1"/>
</dbReference>
<dbReference type="EMBL" id="JF974296">
    <property type="protein sequence ID" value="AGH57569.1"/>
    <property type="molecule type" value="Genomic_DNA"/>
</dbReference>
<evidence type="ECO:0000313" key="1">
    <source>
        <dbReference type="EMBL" id="AGH57569.1"/>
    </source>
</evidence>
<dbReference type="GeneID" id="15010780"/>
<dbReference type="Proteomes" id="UP000204048">
    <property type="component" value="Segment"/>
</dbReference>
<name>M4T3X0_9CAUD</name>